<dbReference type="RefSeq" id="XP_062682492.1">
    <property type="nucleotide sequence ID" value="XM_062821038.1"/>
</dbReference>
<gene>
    <name evidence="2" type="ORF">B0H65DRAFT_148385</name>
</gene>
<dbReference type="Proteomes" id="UP001278500">
    <property type="component" value="Unassembled WGS sequence"/>
</dbReference>
<dbReference type="AlphaFoldDB" id="A0AAE0JHP1"/>
<dbReference type="EMBL" id="JAUEPP010000003">
    <property type="protein sequence ID" value="KAK3347410.1"/>
    <property type="molecule type" value="Genomic_DNA"/>
</dbReference>
<proteinExistence type="predicted"/>
<keyword evidence="3" id="KW-1185">Reference proteome</keyword>
<feature type="region of interest" description="Disordered" evidence="1">
    <location>
        <begin position="152"/>
        <end position="197"/>
    </location>
</feature>
<organism evidence="2 3">
    <name type="scientific">Neurospora tetraspora</name>
    <dbReference type="NCBI Taxonomy" id="94610"/>
    <lineage>
        <taxon>Eukaryota</taxon>
        <taxon>Fungi</taxon>
        <taxon>Dikarya</taxon>
        <taxon>Ascomycota</taxon>
        <taxon>Pezizomycotina</taxon>
        <taxon>Sordariomycetes</taxon>
        <taxon>Sordariomycetidae</taxon>
        <taxon>Sordariales</taxon>
        <taxon>Sordariaceae</taxon>
        <taxon>Neurospora</taxon>
    </lineage>
</organism>
<sequence length="197" mass="22470">MISKPDSSSPSTTNPIPTTTSSHSEHLLTECSSRGRVSITTTTTTIEQTPRSTYYTQHTSHTMSSPQGSPAGRVNQSYMLVPNLHVPDPTVDEVELGSSNAWTVATVIEDDDLMFGGKPLSAWYEEDRRRLSSSIEDEEEIRGRQRDRVRFDDHHQHQHQHTHHQPQHYHHNQHHTVHHTHVAHTHHTTKKTGEIKH</sequence>
<accession>A0AAE0JHP1</accession>
<dbReference type="GeneID" id="87858192"/>
<feature type="region of interest" description="Disordered" evidence="1">
    <location>
        <begin position="1"/>
        <end position="39"/>
    </location>
</feature>
<evidence type="ECO:0000256" key="1">
    <source>
        <dbReference type="SAM" id="MobiDB-lite"/>
    </source>
</evidence>
<evidence type="ECO:0000313" key="3">
    <source>
        <dbReference type="Proteomes" id="UP001278500"/>
    </source>
</evidence>
<comment type="caution">
    <text evidence="2">The sequence shown here is derived from an EMBL/GenBank/DDBJ whole genome shotgun (WGS) entry which is preliminary data.</text>
</comment>
<feature type="compositionally biased region" description="Basic residues" evidence="1">
    <location>
        <begin position="156"/>
        <end position="190"/>
    </location>
</feature>
<feature type="compositionally biased region" description="Low complexity" evidence="1">
    <location>
        <begin position="1"/>
        <end position="22"/>
    </location>
</feature>
<reference evidence="2" key="2">
    <citation type="submission" date="2023-06" db="EMBL/GenBank/DDBJ databases">
        <authorList>
            <consortium name="Lawrence Berkeley National Laboratory"/>
            <person name="Haridas S."/>
            <person name="Hensen N."/>
            <person name="Bonometti L."/>
            <person name="Westerberg I."/>
            <person name="Brannstrom I.O."/>
            <person name="Guillou S."/>
            <person name="Cros-Aarteil S."/>
            <person name="Calhoun S."/>
            <person name="Kuo A."/>
            <person name="Mondo S."/>
            <person name="Pangilinan J."/>
            <person name="Riley R."/>
            <person name="Labutti K."/>
            <person name="Andreopoulos B."/>
            <person name="Lipzen A."/>
            <person name="Chen C."/>
            <person name="Yanf M."/>
            <person name="Daum C."/>
            <person name="Ng V."/>
            <person name="Clum A."/>
            <person name="Steindorff A."/>
            <person name="Ohm R."/>
            <person name="Martin F."/>
            <person name="Silar P."/>
            <person name="Natvig D."/>
            <person name="Lalanne C."/>
            <person name="Gautier V."/>
            <person name="Ament-Velasquez S.L."/>
            <person name="Kruys A."/>
            <person name="Hutchinson M.I."/>
            <person name="Powell A.J."/>
            <person name="Barry K."/>
            <person name="Miller A.N."/>
            <person name="Grigoriev I.V."/>
            <person name="Debuchy R."/>
            <person name="Gladieux P."/>
            <person name="Thoren M.H."/>
            <person name="Johannesson H."/>
        </authorList>
    </citation>
    <scope>NUCLEOTIDE SEQUENCE</scope>
    <source>
        <strain evidence="2">CBS 560.94</strain>
    </source>
</reference>
<evidence type="ECO:0000313" key="2">
    <source>
        <dbReference type="EMBL" id="KAK3347410.1"/>
    </source>
</evidence>
<protein>
    <submittedName>
        <fullName evidence="2">Uncharacterized protein</fullName>
    </submittedName>
</protein>
<reference evidence="2" key="1">
    <citation type="journal article" date="2023" name="Mol. Phylogenet. Evol.">
        <title>Genome-scale phylogeny and comparative genomics of the fungal order Sordariales.</title>
        <authorList>
            <person name="Hensen N."/>
            <person name="Bonometti L."/>
            <person name="Westerberg I."/>
            <person name="Brannstrom I.O."/>
            <person name="Guillou S."/>
            <person name="Cros-Aarteil S."/>
            <person name="Calhoun S."/>
            <person name="Haridas S."/>
            <person name="Kuo A."/>
            <person name="Mondo S."/>
            <person name="Pangilinan J."/>
            <person name="Riley R."/>
            <person name="LaButti K."/>
            <person name="Andreopoulos B."/>
            <person name="Lipzen A."/>
            <person name="Chen C."/>
            <person name="Yan M."/>
            <person name="Daum C."/>
            <person name="Ng V."/>
            <person name="Clum A."/>
            <person name="Steindorff A."/>
            <person name="Ohm R.A."/>
            <person name="Martin F."/>
            <person name="Silar P."/>
            <person name="Natvig D.O."/>
            <person name="Lalanne C."/>
            <person name="Gautier V."/>
            <person name="Ament-Velasquez S.L."/>
            <person name="Kruys A."/>
            <person name="Hutchinson M.I."/>
            <person name="Powell A.J."/>
            <person name="Barry K."/>
            <person name="Miller A.N."/>
            <person name="Grigoriev I.V."/>
            <person name="Debuchy R."/>
            <person name="Gladieux P."/>
            <person name="Hiltunen Thoren M."/>
            <person name="Johannesson H."/>
        </authorList>
    </citation>
    <scope>NUCLEOTIDE SEQUENCE</scope>
    <source>
        <strain evidence="2">CBS 560.94</strain>
    </source>
</reference>
<name>A0AAE0JHP1_9PEZI</name>